<keyword evidence="3" id="KW-1185">Reference proteome</keyword>
<dbReference type="AlphaFoldDB" id="A0A6P1T447"/>
<dbReference type="EMBL" id="CP046620">
    <property type="protein sequence ID" value="QHQ36531.1"/>
    <property type="molecule type" value="Genomic_DNA"/>
</dbReference>
<sequence>MKFRNNSGHHSAAAGRRAGFAFNSVRAISVALACLLLTGVFPAAAQSAEDVAPNTATVTFPDEGCEGMERPFRVRGEGIPARTEQRKRMAVTRGLTKEIFEINVVIEDALPVFADFDLLFCRQPFGWERQSGGIVTIHDGSGFRAVFPEEAAGEYPALRYAKMSTCYLPTSPHNICLTVVLSEEAQAALERASGIAAEVANFEFLIEPGEPLHE</sequence>
<accession>A0A6P1T447</accession>
<dbReference type="RefSeq" id="WP_161863077.1">
    <property type="nucleotide sequence ID" value="NZ_CP046620.1"/>
</dbReference>
<feature type="signal peptide" evidence="1">
    <location>
        <begin position="1"/>
        <end position="45"/>
    </location>
</feature>
<reference evidence="2 3" key="1">
    <citation type="submission" date="2019-12" db="EMBL/GenBank/DDBJ databases">
        <title>Complete genome sequence of Algicella marina strain 9Alg 56(T) isolated from the red alga Tichocarpus crinitus.</title>
        <authorList>
            <person name="Kim S.-G."/>
            <person name="Nedashkovskaya O.I."/>
        </authorList>
    </citation>
    <scope>NUCLEOTIDE SEQUENCE [LARGE SCALE GENOMIC DNA]</scope>
    <source>
        <strain evidence="2 3">9Alg 56</strain>
    </source>
</reference>
<name>A0A6P1T447_9RHOB</name>
<proteinExistence type="predicted"/>
<organism evidence="2 3">
    <name type="scientific">Algicella marina</name>
    <dbReference type="NCBI Taxonomy" id="2683284"/>
    <lineage>
        <taxon>Bacteria</taxon>
        <taxon>Pseudomonadati</taxon>
        <taxon>Pseudomonadota</taxon>
        <taxon>Alphaproteobacteria</taxon>
        <taxon>Rhodobacterales</taxon>
        <taxon>Paracoccaceae</taxon>
        <taxon>Algicella</taxon>
    </lineage>
</organism>
<gene>
    <name evidence="2" type="ORF">GO499_15800</name>
</gene>
<dbReference type="KEGG" id="amaq:GO499_15800"/>
<keyword evidence="1" id="KW-0732">Signal</keyword>
<dbReference type="Proteomes" id="UP000464495">
    <property type="component" value="Chromosome"/>
</dbReference>
<evidence type="ECO:0000313" key="3">
    <source>
        <dbReference type="Proteomes" id="UP000464495"/>
    </source>
</evidence>
<feature type="chain" id="PRO_5026868939" evidence="1">
    <location>
        <begin position="46"/>
        <end position="214"/>
    </location>
</feature>
<evidence type="ECO:0000256" key="1">
    <source>
        <dbReference type="SAM" id="SignalP"/>
    </source>
</evidence>
<protein>
    <submittedName>
        <fullName evidence="2">Uncharacterized protein</fullName>
    </submittedName>
</protein>
<evidence type="ECO:0000313" key="2">
    <source>
        <dbReference type="EMBL" id="QHQ36531.1"/>
    </source>
</evidence>